<dbReference type="GO" id="GO:0003735">
    <property type="term" value="F:structural constituent of ribosome"/>
    <property type="evidence" value="ECO:0007669"/>
    <property type="project" value="InterPro"/>
</dbReference>
<evidence type="ECO:0000313" key="2">
    <source>
        <dbReference type="Proteomes" id="UP001151699"/>
    </source>
</evidence>
<evidence type="ECO:0000313" key="1">
    <source>
        <dbReference type="EMBL" id="KAJ6639962.1"/>
    </source>
</evidence>
<dbReference type="GO" id="GO:0005739">
    <property type="term" value="C:mitochondrion"/>
    <property type="evidence" value="ECO:0007669"/>
    <property type="project" value="InterPro"/>
</dbReference>
<dbReference type="GO" id="GO:0005840">
    <property type="term" value="C:ribosome"/>
    <property type="evidence" value="ECO:0007669"/>
    <property type="project" value="UniProtKB-KW"/>
</dbReference>
<gene>
    <name evidence="1" type="primary">MRPS34</name>
    <name evidence="1" type="ORF">Bhyg_12710</name>
</gene>
<dbReference type="PANTHER" id="PTHR28589">
    <property type="entry name" value="28S RIBOSOMAL PROTEIN S34, MITOCHONDRIAL"/>
    <property type="match status" value="1"/>
</dbReference>
<keyword evidence="2" id="KW-1185">Reference proteome</keyword>
<reference evidence="1" key="1">
    <citation type="submission" date="2022-07" db="EMBL/GenBank/DDBJ databases">
        <authorList>
            <person name="Trinca V."/>
            <person name="Uliana J.V.C."/>
            <person name="Torres T.T."/>
            <person name="Ward R.J."/>
            <person name="Monesi N."/>
        </authorList>
    </citation>
    <scope>NUCLEOTIDE SEQUENCE</scope>
    <source>
        <strain evidence="1">HSMRA1968</strain>
        <tissue evidence="1">Whole embryos</tissue>
    </source>
</reference>
<name>A0A9Q0S0N3_9DIPT</name>
<protein>
    <submittedName>
        <fullName evidence="1">28S ribosomal protein S34, mitochondrial</fullName>
    </submittedName>
</protein>
<organism evidence="1 2">
    <name type="scientific">Pseudolycoriella hygida</name>
    <dbReference type="NCBI Taxonomy" id="35572"/>
    <lineage>
        <taxon>Eukaryota</taxon>
        <taxon>Metazoa</taxon>
        <taxon>Ecdysozoa</taxon>
        <taxon>Arthropoda</taxon>
        <taxon>Hexapoda</taxon>
        <taxon>Insecta</taxon>
        <taxon>Pterygota</taxon>
        <taxon>Neoptera</taxon>
        <taxon>Endopterygota</taxon>
        <taxon>Diptera</taxon>
        <taxon>Nematocera</taxon>
        <taxon>Sciaroidea</taxon>
        <taxon>Sciaridae</taxon>
        <taxon>Pseudolycoriella</taxon>
    </lineage>
</organism>
<dbReference type="InterPro" id="IPR032053">
    <property type="entry name" value="Ribosomal_mS34"/>
</dbReference>
<dbReference type="OrthoDB" id="16434at2759"/>
<sequence>MSKIQLVGRTHDFKGKTLWEIVGNLKNFGVGRVVVRQMFQRYPEPSYMRITKVEALPVPAEGDRKVKVWVEKTFRGRTLEKLVEIHSTSYKTDYLLIPKNKEAEVCRPFKLPEPKILPQTIEFPPLLREFIKKETGQENPLLTMSIESSREKTYRVAKDGETPTIQVSMSLGQPASPNLYKHMFADSPK</sequence>
<dbReference type="Proteomes" id="UP001151699">
    <property type="component" value="Chromosome X"/>
</dbReference>
<dbReference type="PANTHER" id="PTHR28589:SF1">
    <property type="entry name" value="SMALL RIBOSOMAL SUBUNIT PROTEIN MS34"/>
    <property type="match status" value="1"/>
</dbReference>
<keyword evidence="1" id="KW-0687">Ribonucleoprotein</keyword>
<dbReference type="EMBL" id="WJQU01000003">
    <property type="protein sequence ID" value="KAJ6639962.1"/>
    <property type="molecule type" value="Genomic_DNA"/>
</dbReference>
<proteinExistence type="predicted"/>
<dbReference type="AlphaFoldDB" id="A0A9Q0S0N3"/>
<accession>A0A9Q0S0N3</accession>
<dbReference type="Pfam" id="PF16053">
    <property type="entry name" value="MRP-S34"/>
    <property type="match status" value="1"/>
</dbReference>
<comment type="caution">
    <text evidence="1">The sequence shown here is derived from an EMBL/GenBank/DDBJ whole genome shotgun (WGS) entry which is preliminary data.</text>
</comment>
<keyword evidence="1" id="KW-0689">Ribosomal protein</keyword>